<sequence length="207" mass="24053">MYNYQFQKFHQNWDDAMYPVPFDYRNDYLNFNPYVESFESDERVTFPLRGSQHTELGDHRRMATNIIISSSGRLDATTKTWTSKKWKGFTGTVVVFLTDSRGNILYATAPRRYGVNGTALGGHNRTDTWYEIIPRSVLNKTTAYAIHHAYTPTPRINPTEFKKWSDAIAPLVKAYSEGQQREIYLFPEVHEAIELEPFTSINTEESY</sequence>
<reference evidence="1" key="1">
    <citation type="submission" date="2023-07" db="EMBL/GenBank/DDBJ databases">
        <title>Biological control against Fusarium languescens, the causal agent of wilt in Jalapeno peppers, by a novel bacterial subspecies: Bacillus cabrialesii subsp. tritici TSO2.</title>
        <authorList>
            <person name="Montoya-Martinez A.C."/>
            <person name="Figueroa-Brambila K.M."/>
            <person name="Escalante-Beltran A."/>
            <person name="Lopez-Montoya N.D."/>
            <person name="Valenzuela-Ruiz V."/>
            <person name="Parra-Cota F.I."/>
            <person name="Estrada Alvarado M.I."/>
            <person name="De Los Santos Villalobos S."/>
        </authorList>
    </citation>
    <scope>NUCLEOTIDE SEQUENCE</scope>
    <source>
        <strain evidence="1">TSO2</strain>
    </source>
</reference>
<evidence type="ECO:0000313" key="2">
    <source>
        <dbReference type="Proteomes" id="UP001177121"/>
    </source>
</evidence>
<protein>
    <submittedName>
        <fullName evidence="1">Uncharacterized protein</fullName>
    </submittedName>
</protein>
<organism evidence="1 2">
    <name type="scientific">Bacillus cabrialesii subsp. tritici</name>
    <dbReference type="NCBI Taxonomy" id="2944916"/>
    <lineage>
        <taxon>Bacteria</taxon>
        <taxon>Bacillati</taxon>
        <taxon>Bacillota</taxon>
        <taxon>Bacilli</taxon>
        <taxon>Bacillales</taxon>
        <taxon>Bacillaceae</taxon>
        <taxon>Bacillus</taxon>
        <taxon>Bacillus cabrialesii</taxon>
    </lineage>
</organism>
<comment type="caution">
    <text evidence="1">The sequence shown here is derived from an EMBL/GenBank/DDBJ whole genome shotgun (WGS) entry which is preliminary data.</text>
</comment>
<keyword evidence="2" id="KW-1185">Reference proteome</keyword>
<dbReference type="Proteomes" id="UP001177121">
    <property type="component" value="Unassembled WGS sequence"/>
</dbReference>
<name>A0ABT9DKV9_9BACI</name>
<proteinExistence type="predicted"/>
<dbReference type="EMBL" id="JAHBMK020000001">
    <property type="protein sequence ID" value="MDO8225282.1"/>
    <property type="molecule type" value="Genomic_DNA"/>
</dbReference>
<gene>
    <name evidence="1" type="ORF">KHP33_010550</name>
</gene>
<accession>A0ABT9DKV9</accession>
<evidence type="ECO:0000313" key="1">
    <source>
        <dbReference type="EMBL" id="MDO8225282.1"/>
    </source>
</evidence>
<dbReference type="RefSeq" id="WP_213401403.1">
    <property type="nucleotide sequence ID" value="NZ_JAHBMK020000001.1"/>
</dbReference>